<name>A0A0S7Y661_UNCSA</name>
<comment type="caution">
    <text evidence="3">The sequence shown here is derived from an EMBL/GenBank/DDBJ whole genome shotgun (WGS) entry which is preliminary data.</text>
</comment>
<dbReference type="Pfam" id="PF09723">
    <property type="entry name" value="Zn_ribbon_8"/>
    <property type="match status" value="1"/>
</dbReference>
<protein>
    <recommendedName>
        <fullName evidence="2">Putative regulatory protein FmdB zinc ribbon domain-containing protein</fullName>
    </recommendedName>
</protein>
<dbReference type="SMART" id="SM00834">
    <property type="entry name" value="CxxC_CXXC_SSSS"/>
    <property type="match status" value="1"/>
</dbReference>
<reference evidence="3 4" key="1">
    <citation type="journal article" date="2015" name="Microbiome">
        <title>Genomic resolution of linkages in carbon, nitrogen, and sulfur cycling among widespread estuary sediment bacteria.</title>
        <authorList>
            <person name="Baker B.J."/>
            <person name="Lazar C.S."/>
            <person name="Teske A.P."/>
            <person name="Dick G.J."/>
        </authorList>
    </citation>
    <scope>NUCLEOTIDE SEQUENCE [LARGE SCALE GENOMIC DNA]</scope>
    <source>
        <strain evidence="3">DG_54_3</strain>
    </source>
</reference>
<organism evidence="3 4">
    <name type="scientific">candidate division WOR-1 bacterium DG_54_3</name>
    <dbReference type="NCBI Taxonomy" id="1703775"/>
    <lineage>
        <taxon>Bacteria</taxon>
        <taxon>Bacillati</taxon>
        <taxon>Saganbacteria</taxon>
    </lineage>
</organism>
<accession>A0A0S7Y661</accession>
<feature type="compositionally biased region" description="Basic and acidic residues" evidence="1">
    <location>
        <begin position="63"/>
        <end position="77"/>
    </location>
</feature>
<gene>
    <name evidence="3" type="ORF">AMJ44_00355</name>
</gene>
<evidence type="ECO:0000313" key="4">
    <source>
        <dbReference type="Proteomes" id="UP000051861"/>
    </source>
</evidence>
<dbReference type="PANTHER" id="PTHR34404:SF2">
    <property type="entry name" value="CONSERVED SERINE RICH PROTEIN"/>
    <property type="match status" value="1"/>
</dbReference>
<dbReference type="Proteomes" id="UP000051861">
    <property type="component" value="Unassembled WGS sequence"/>
</dbReference>
<evidence type="ECO:0000313" key="3">
    <source>
        <dbReference type="EMBL" id="KPJ70206.1"/>
    </source>
</evidence>
<sequence length="89" mass="10177">MPLYEYKCLKCGYVFELLQKANDLPLKKCLKCGSPVKKILSPPSLQFKGEGWYITDYAQKKPEKKEKARKETKDQKKANAKSDNSSSSE</sequence>
<dbReference type="NCBIfam" id="TIGR02605">
    <property type="entry name" value="CxxC_CxxC_SSSS"/>
    <property type="match status" value="1"/>
</dbReference>
<dbReference type="AlphaFoldDB" id="A0A0S7Y661"/>
<evidence type="ECO:0000256" key="1">
    <source>
        <dbReference type="SAM" id="MobiDB-lite"/>
    </source>
</evidence>
<feature type="region of interest" description="Disordered" evidence="1">
    <location>
        <begin position="63"/>
        <end position="89"/>
    </location>
</feature>
<dbReference type="PANTHER" id="PTHR34404">
    <property type="entry name" value="REGULATORY PROTEIN, FMDB FAMILY"/>
    <property type="match status" value="1"/>
</dbReference>
<dbReference type="InterPro" id="IPR013429">
    <property type="entry name" value="Regulatory_FmdB_Zinc_ribbon"/>
</dbReference>
<feature type="domain" description="Putative regulatory protein FmdB zinc ribbon" evidence="2">
    <location>
        <begin position="1"/>
        <end position="41"/>
    </location>
</feature>
<dbReference type="EMBL" id="LIZX01000004">
    <property type="protein sequence ID" value="KPJ70206.1"/>
    <property type="molecule type" value="Genomic_DNA"/>
</dbReference>
<proteinExistence type="predicted"/>
<evidence type="ECO:0000259" key="2">
    <source>
        <dbReference type="SMART" id="SM00834"/>
    </source>
</evidence>